<gene>
    <name evidence="2" type="ORF">EJ04DRAFT_598262</name>
</gene>
<organism evidence="2 3">
    <name type="scientific">Polyplosphaeria fusca</name>
    <dbReference type="NCBI Taxonomy" id="682080"/>
    <lineage>
        <taxon>Eukaryota</taxon>
        <taxon>Fungi</taxon>
        <taxon>Dikarya</taxon>
        <taxon>Ascomycota</taxon>
        <taxon>Pezizomycotina</taxon>
        <taxon>Dothideomycetes</taxon>
        <taxon>Pleosporomycetidae</taxon>
        <taxon>Pleosporales</taxon>
        <taxon>Tetraplosphaeriaceae</taxon>
        <taxon>Polyplosphaeria</taxon>
    </lineage>
</organism>
<dbReference type="AlphaFoldDB" id="A0A9P4QYH6"/>
<dbReference type="EMBL" id="ML996127">
    <property type="protein sequence ID" value="KAF2736233.1"/>
    <property type="molecule type" value="Genomic_DNA"/>
</dbReference>
<sequence>MCHHRYIKFTKCGCVNMFLVLCDQNNDILKIVWCPKYDVKVREEVGYCSRHGGPKERDEWQPKEDDHLWHSAVSRQGVKSFLLSFHEHSVITHPRERFQLLAATSRHPDPGKGEPPFNSSSHIDLGERMDQIRHSLPHQSLGQLQELDTQIELSSPHPNSEDYAVSQTNLATTRQQHTQHHLFTSEPLPANHTAHASAKPLHNFIQTPLSPVPDNLPTTHAHPNPTSHTFTPPPFIGVSVTTLNPYETFQRNTSTSYSPAPAPHPLSPSPALSQSSPRRGGRYATERNGEDFLPYNPTTRAFGRSGGREKRS</sequence>
<dbReference type="Proteomes" id="UP000799444">
    <property type="component" value="Unassembled WGS sequence"/>
</dbReference>
<evidence type="ECO:0000256" key="1">
    <source>
        <dbReference type="SAM" id="MobiDB-lite"/>
    </source>
</evidence>
<keyword evidence="3" id="KW-1185">Reference proteome</keyword>
<feature type="region of interest" description="Disordered" evidence="1">
    <location>
        <begin position="204"/>
        <end position="233"/>
    </location>
</feature>
<comment type="caution">
    <text evidence="2">The sequence shown here is derived from an EMBL/GenBank/DDBJ whole genome shotgun (WGS) entry which is preliminary data.</text>
</comment>
<protein>
    <submittedName>
        <fullName evidence="2">Uncharacterized protein</fullName>
    </submittedName>
</protein>
<name>A0A9P4QYH6_9PLEO</name>
<accession>A0A9P4QYH6</accession>
<evidence type="ECO:0000313" key="2">
    <source>
        <dbReference type="EMBL" id="KAF2736233.1"/>
    </source>
</evidence>
<evidence type="ECO:0000313" key="3">
    <source>
        <dbReference type="Proteomes" id="UP000799444"/>
    </source>
</evidence>
<reference evidence="2" key="1">
    <citation type="journal article" date="2020" name="Stud. Mycol.">
        <title>101 Dothideomycetes genomes: a test case for predicting lifestyles and emergence of pathogens.</title>
        <authorList>
            <person name="Haridas S."/>
            <person name="Albert R."/>
            <person name="Binder M."/>
            <person name="Bloem J."/>
            <person name="Labutti K."/>
            <person name="Salamov A."/>
            <person name="Andreopoulos B."/>
            <person name="Baker S."/>
            <person name="Barry K."/>
            <person name="Bills G."/>
            <person name="Bluhm B."/>
            <person name="Cannon C."/>
            <person name="Castanera R."/>
            <person name="Culley D."/>
            <person name="Daum C."/>
            <person name="Ezra D."/>
            <person name="Gonzalez J."/>
            <person name="Henrissat B."/>
            <person name="Kuo A."/>
            <person name="Liang C."/>
            <person name="Lipzen A."/>
            <person name="Lutzoni F."/>
            <person name="Magnuson J."/>
            <person name="Mondo S."/>
            <person name="Nolan M."/>
            <person name="Ohm R."/>
            <person name="Pangilinan J."/>
            <person name="Park H.-J."/>
            <person name="Ramirez L."/>
            <person name="Alfaro M."/>
            <person name="Sun H."/>
            <person name="Tritt A."/>
            <person name="Yoshinaga Y."/>
            <person name="Zwiers L.-H."/>
            <person name="Turgeon B."/>
            <person name="Goodwin S."/>
            <person name="Spatafora J."/>
            <person name="Crous P."/>
            <person name="Grigoriev I."/>
        </authorList>
    </citation>
    <scope>NUCLEOTIDE SEQUENCE</scope>
    <source>
        <strain evidence="2">CBS 125425</strain>
    </source>
</reference>
<proteinExistence type="predicted"/>
<feature type="region of interest" description="Disordered" evidence="1">
    <location>
        <begin position="250"/>
        <end position="312"/>
    </location>
</feature>